<sequence>MAATEVDSHGEEVGDRGERDSSFDADWYRERYPDVAEAGIEPSEHYRYYGRSENRFPNQAAESASIGETFNGVWYQARYPDVAATGADPERHYLLYGRAEGRYPNVDREPRSVWNTRFDPVWYRARNADLGPYQHDPLEHFRRIGLLEGRAPNAAEEDREAWRTIFDPGWYVARNPDVARRGLDPLEHFIIEGLIDRRRPNAHAVLESEPVTSARIDYLKGGVFANEIALFVTHARDGAIKPHVAHHIASLRLCGIVCVLIVVCDKVDAAVTGVVLGQADHIFRRANAGFDFAAWAHVLRLHPELYDAKILYLVNDSVFGPTHSEALERVITRIRASEADLVGLTDNADRGWHIQSYFLALRQPFLGSEAGRAFFDGVVSYAHKNDVVNEYETQFARYAVARGFRVEVLFPTPDWLDATLHNWRRLLRAGFPYLKVGTARALVQGVETADWRAEMGLRGYDTAPADLTLERLAREAAGDASVSSNPMHDDERSALVSMHEFLAAGDTVDLSPGACPLISVLAVLNGRPARLLHLMRALVLERQAPIDAVIVDNASIDDTHHVLGRLAGATIVTNVAPLLPLRAARQALARARADVVILLRLGKRPDVGPSDPPPPAEETDEDGRALRAVLGRVWPAGELSFEPLANSAGMPWQAFDLVHRGNRLGTAYAMWRPHAPEALELLIGFLEPRRADETLDPSIL</sequence>
<dbReference type="Proteomes" id="UP001223420">
    <property type="component" value="Unassembled WGS sequence"/>
</dbReference>
<name>A0AAJ1TXI4_9HYPH</name>
<comment type="caution">
    <text evidence="2">The sequence shown here is derived from an EMBL/GenBank/DDBJ whole genome shotgun (WGS) entry which is preliminary data.</text>
</comment>
<accession>A0AAJ1TXI4</accession>
<gene>
    <name evidence="2" type="ORF">QO001_004240</name>
</gene>
<dbReference type="RefSeq" id="WP_230367084.1">
    <property type="nucleotide sequence ID" value="NZ_JAJALK010000009.1"/>
</dbReference>
<evidence type="ECO:0000313" key="3">
    <source>
        <dbReference type="Proteomes" id="UP001223420"/>
    </source>
</evidence>
<feature type="region of interest" description="Disordered" evidence="1">
    <location>
        <begin position="1"/>
        <end position="21"/>
    </location>
</feature>
<dbReference type="InterPro" id="IPR007739">
    <property type="entry name" value="RgpF"/>
</dbReference>
<evidence type="ECO:0000256" key="1">
    <source>
        <dbReference type="SAM" id="MobiDB-lite"/>
    </source>
</evidence>
<organism evidence="2 3">
    <name type="scientific">Methylobacterium brachiatum</name>
    <dbReference type="NCBI Taxonomy" id="269660"/>
    <lineage>
        <taxon>Bacteria</taxon>
        <taxon>Pseudomonadati</taxon>
        <taxon>Pseudomonadota</taxon>
        <taxon>Alphaproteobacteria</taxon>
        <taxon>Hyphomicrobiales</taxon>
        <taxon>Methylobacteriaceae</taxon>
        <taxon>Methylobacterium</taxon>
    </lineage>
</organism>
<proteinExistence type="predicted"/>
<evidence type="ECO:0000313" key="2">
    <source>
        <dbReference type="EMBL" id="MDQ0545297.1"/>
    </source>
</evidence>
<dbReference type="AlphaFoldDB" id="A0AAJ1TXI4"/>
<protein>
    <submittedName>
        <fullName evidence="2">Uncharacterized protein</fullName>
    </submittedName>
</protein>
<dbReference type="Pfam" id="PF05045">
    <property type="entry name" value="RgpF"/>
    <property type="match status" value="1"/>
</dbReference>
<reference evidence="2" key="1">
    <citation type="submission" date="2023-07" db="EMBL/GenBank/DDBJ databases">
        <title>Genomic Encyclopedia of Type Strains, Phase IV (KMG-IV): sequencing the most valuable type-strain genomes for metagenomic binning, comparative biology and taxonomic classification.</title>
        <authorList>
            <person name="Goeker M."/>
        </authorList>
    </citation>
    <scope>NUCLEOTIDE SEQUENCE</scope>
    <source>
        <strain evidence="2">DSM 19569</strain>
    </source>
</reference>
<dbReference type="EMBL" id="JAUSWL010000008">
    <property type="protein sequence ID" value="MDQ0545297.1"/>
    <property type="molecule type" value="Genomic_DNA"/>
</dbReference>